<reference evidence="2 3" key="1">
    <citation type="journal article" date="2021" name="BMC Genomics">
        <title>Telomere-to-telomere genome assembly of asparaginase-producing Trichoderma simmonsii.</title>
        <authorList>
            <person name="Chung D."/>
            <person name="Kwon Y.M."/>
            <person name="Yang Y."/>
        </authorList>
    </citation>
    <scope>NUCLEOTIDE SEQUENCE [LARGE SCALE GENOMIC DNA]</scope>
    <source>
        <strain evidence="2 3">GH-Sj1</strain>
    </source>
</reference>
<feature type="region of interest" description="Disordered" evidence="1">
    <location>
        <begin position="1"/>
        <end position="28"/>
    </location>
</feature>
<name>A0A8G0LED4_9HYPO</name>
<evidence type="ECO:0000313" key="3">
    <source>
        <dbReference type="Proteomes" id="UP000826661"/>
    </source>
</evidence>
<proteinExistence type="predicted"/>
<accession>A0A8G0LED4</accession>
<evidence type="ECO:0008006" key="4">
    <source>
        <dbReference type="Google" id="ProtNLM"/>
    </source>
</evidence>
<evidence type="ECO:0000313" key="2">
    <source>
        <dbReference type="EMBL" id="QYT00542.1"/>
    </source>
</evidence>
<feature type="compositionally biased region" description="Low complexity" evidence="1">
    <location>
        <begin position="8"/>
        <end position="22"/>
    </location>
</feature>
<gene>
    <name evidence="2" type="ORF">H0G86_007623</name>
</gene>
<dbReference type="AlphaFoldDB" id="A0A8G0LED4"/>
<dbReference type="Proteomes" id="UP000826661">
    <property type="component" value="Chromosome IV"/>
</dbReference>
<keyword evidence="3" id="KW-1185">Reference proteome</keyword>
<organism evidence="2 3">
    <name type="scientific">Trichoderma simmonsii</name>
    <dbReference type="NCBI Taxonomy" id="1491479"/>
    <lineage>
        <taxon>Eukaryota</taxon>
        <taxon>Fungi</taxon>
        <taxon>Dikarya</taxon>
        <taxon>Ascomycota</taxon>
        <taxon>Pezizomycotina</taxon>
        <taxon>Sordariomycetes</taxon>
        <taxon>Hypocreomycetidae</taxon>
        <taxon>Hypocreales</taxon>
        <taxon>Hypocreaceae</taxon>
        <taxon>Trichoderma</taxon>
    </lineage>
</organism>
<evidence type="ECO:0000256" key="1">
    <source>
        <dbReference type="SAM" id="MobiDB-lite"/>
    </source>
</evidence>
<dbReference type="EMBL" id="CP075867">
    <property type="protein sequence ID" value="QYT00542.1"/>
    <property type="molecule type" value="Genomic_DNA"/>
</dbReference>
<protein>
    <recommendedName>
        <fullName evidence="4">F-box domain-containing protein</fullName>
    </recommendedName>
</protein>
<sequence length="356" mass="40818">MSAIAHLPPSNSSSTSKQSAPSTQIQALRSKPPQFADIPIRTTRPRAPLYIPIYQYTNFNKDLISRLLFKMSAVPCSGGYPLESPSQSRSSWMYLPPELRLMIMEKVAHDKVEDWESCATINREWQDAIEKENYKKLNLDVSDLDELNVMVPHHKRHLVKHIFFQIDLPRDQSACCARWNPPPSNISKIVKEAIMKLFTALSTWEKGSLTLELNVLSPSDSEHWFKPLYFSSDRTEGDGKKIADLNHGWVNGKQVRFAPEEAVRRMFRPIKLDKSFEREPLPKVVCATKFVIRRQLRRCILPAGISAMLEALPFLESVSYEPWALHETASQNRRRDHVAGMFVLLCLFQLPYLGLS</sequence>